<evidence type="ECO:0000256" key="3">
    <source>
        <dbReference type="ARBA" id="ARBA00008785"/>
    </source>
</evidence>
<dbReference type="AlphaFoldDB" id="A0A2D6LQ41"/>
<evidence type="ECO:0000256" key="5">
    <source>
        <dbReference type="ARBA" id="ARBA00023002"/>
    </source>
</evidence>
<dbReference type="SUPFAM" id="SSF51735">
    <property type="entry name" value="NAD(P)-binding Rossmann-fold domains"/>
    <property type="match status" value="1"/>
</dbReference>
<comment type="cofactor">
    <cofactor evidence="2">
        <name>Mg(2+)</name>
        <dbReference type="ChEBI" id="CHEBI:18420"/>
    </cofactor>
</comment>
<evidence type="ECO:0000256" key="4">
    <source>
        <dbReference type="ARBA" id="ARBA00022723"/>
    </source>
</evidence>
<reference evidence="9" key="1">
    <citation type="submission" date="2017-09" db="EMBL/GenBank/DDBJ databases">
        <title>The Reconstruction of 2,631 Draft Metagenome-Assembled Genomes from the Global Oceans.</title>
        <authorList>
            <person name="Tully B.J."/>
            <person name="Graham E.D."/>
            <person name="Heidelberg J.F."/>
        </authorList>
    </citation>
    <scope>NUCLEOTIDE SEQUENCE [LARGE SCALE GENOMIC DNA]</scope>
</reference>
<dbReference type="Gene3D" id="3.40.50.10380">
    <property type="entry name" value="Malic enzyme, N-terminal domain"/>
    <property type="match status" value="1"/>
</dbReference>
<dbReference type="EMBL" id="NZBD01000015">
    <property type="protein sequence ID" value="MAG18301.1"/>
    <property type="molecule type" value="Genomic_DNA"/>
</dbReference>
<sequence length="391" mass="41499">MNLTESPALELHKKLKGKLSVNSKIPVKTTTDLSLVYTPGVGEICKEIADFPEKVFDYTMKGNTVAIITDGSAVLGLGNIGPEASLPVMEGKALLLKEFAGIDSFPIALKTQDPDEIVSIVKNISPVFGGINLEDISAPRCFEIEARLQDLGIPVMHDDQHGTAIVVLAALINASKVVGKDLSQLKVVINGAGAAGNAIASFLTCFGGNDNHVCKSVKDVVLCDSKGIIHKGRTDLADYKKELVKISNRQNSSGSLADAMKEADVFIGVSKADLVSEEMVKSMGENSIVIAMANPVPEIMPDKAKNAGAKIVATGRSDFPNQVNNALAFPGIFRGLLDSKSARITNDMKISAAYALANTIENPTVDQILPSIFDKKVVENIASAIKKEAKK</sequence>
<dbReference type="Proteomes" id="UP000226712">
    <property type="component" value="Unassembled WGS sequence"/>
</dbReference>
<dbReference type="Gene3D" id="3.40.50.720">
    <property type="entry name" value="NAD(P)-binding Rossmann-like Domain"/>
    <property type="match status" value="1"/>
</dbReference>
<dbReference type="InterPro" id="IPR001891">
    <property type="entry name" value="Malic_OxRdtase"/>
</dbReference>
<dbReference type="InterPro" id="IPR037062">
    <property type="entry name" value="Malic_N_dom_sf"/>
</dbReference>
<evidence type="ECO:0000259" key="6">
    <source>
        <dbReference type="SMART" id="SM00919"/>
    </source>
</evidence>
<evidence type="ECO:0000313" key="8">
    <source>
        <dbReference type="EMBL" id="MAG18301.1"/>
    </source>
</evidence>
<comment type="caution">
    <text evidence="8">The sequence shown here is derived from an EMBL/GenBank/DDBJ whole genome shotgun (WGS) entry which is preliminary data.</text>
</comment>
<dbReference type="CDD" id="cd05311">
    <property type="entry name" value="NAD_bind_2_malic_enz"/>
    <property type="match status" value="1"/>
</dbReference>
<dbReference type="InterPro" id="IPR012301">
    <property type="entry name" value="Malic_N_dom"/>
</dbReference>
<organism evidence="8 9">
    <name type="scientific">Candidatus Iainarchaeum sp</name>
    <dbReference type="NCBI Taxonomy" id="3101447"/>
    <lineage>
        <taxon>Archaea</taxon>
        <taxon>Candidatus Iainarchaeota</taxon>
        <taxon>Candidatus Iainarchaeia</taxon>
        <taxon>Candidatus Iainarchaeales</taxon>
        <taxon>Candidatus Iainarchaeaceae</taxon>
        <taxon>Candidatus Iainarchaeum</taxon>
    </lineage>
</organism>
<evidence type="ECO:0000256" key="1">
    <source>
        <dbReference type="ARBA" id="ARBA00001936"/>
    </source>
</evidence>
<name>A0A2D6LQ41_9ARCH</name>
<dbReference type="GO" id="GO:0051287">
    <property type="term" value="F:NAD binding"/>
    <property type="evidence" value="ECO:0007669"/>
    <property type="project" value="InterPro"/>
</dbReference>
<dbReference type="InterPro" id="IPR045213">
    <property type="entry name" value="Malic_NAD-bd_bact_type"/>
</dbReference>
<dbReference type="GO" id="GO:0016616">
    <property type="term" value="F:oxidoreductase activity, acting on the CH-OH group of donors, NAD or NADP as acceptor"/>
    <property type="evidence" value="ECO:0007669"/>
    <property type="project" value="InterPro"/>
</dbReference>
<dbReference type="GO" id="GO:0046872">
    <property type="term" value="F:metal ion binding"/>
    <property type="evidence" value="ECO:0007669"/>
    <property type="project" value="UniProtKB-KW"/>
</dbReference>
<dbReference type="SMART" id="SM00919">
    <property type="entry name" value="Malic_M"/>
    <property type="match status" value="1"/>
</dbReference>
<dbReference type="InterPro" id="IPR015884">
    <property type="entry name" value="Malic_enzyme_CS"/>
</dbReference>
<accession>A0A2D6LQ41</accession>
<dbReference type="GO" id="GO:0004470">
    <property type="term" value="F:malic enzyme activity"/>
    <property type="evidence" value="ECO:0007669"/>
    <property type="project" value="InterPro"/>
</dbReference>
<dbReference type="Pfam" id="PF03949">
    <property type="entry name" value="Malic_M"/>
    <property type="match status" value="1"/>
</dbReference>
<keyword evidence="5" id="KW-0560">Oxidoreductase</keyword>
<dbReference type="SUPFAM" id="SSF53223">
    <property type="entry name" value="Aminoacid dehydrogenase-like, N-terminal domain"/>
    <property type="match status" value="1"/>
</dbReference>
<dbReference type="PANTHER" id="PTHR43237:SF4">
    <property type="entry name" value="NADP-DEPENDENT MALIC ENZYME"/>
    <property type="match status" value="1"/>
</dbReference>
<dbReference type="InterPro" id="IPR051674">
    <property type="entry name" value="Malate_Decarboxylase"/>
</dbReference>
<dbReference type="PANTHER" id="PTHR43237">
    <property type="entry name" value="NADP-DEPENDENT MALIC ENZYME"/>
    <property type="match status" value="1"/>
</dbReference>
<feature type="domain" description="Malic enzyme N-terminal" evidence="7">
    <location>
        <begin position="16"/>
        <end position="149"/>
    </location>
</feature>
<keyword evidence="4" id="KW-0479">Metal-binding</keyword>
<gene>
    <name evidence="8" type="ORF">CL944_02405</name>
</gene>
<evidence type="ECO:0000259" key="7">
    <source>
        <dbReference type="SMART" id="SM01274"/>
    </source>
</evidence>
<comment type="cofactor">
    <cofactor evidence="1">
        <name>Mn(2+)</name>
        <dbReference type="ChEBI" id="CHEBI:29035"/>
    </cofactor>
</comment>
<dbReference type="Pfam" id="PF00390">
    <property type="entry name" value="malic"/>
    <property type="match status" value="1"/>
</dbReference>
<evidence type="ECO:0000313" key="9">
    <source>
        <dbReference type="Proteomes" id="UP000226712"/>
    </source>
</evidence>
<dbReference type="PIRSF" id="PIRSF000106">
    <property type="entry name" value="ME"/>
    <property type="match status" value="1"/>
</dbReference>
<proteinExistence type="inferred from homology"/>
<feature type="domain" description="Malic enzyme NAD-binding" evidence="6">
    <location>
        <begin position="160"/>
        <end position="390"/>
    </location>
</feature>
<dbReference type="InterPro" id="IPR046346">
    <property type="entry name" value="Aminoacid_DH-like_N_sf"/>
</dbReference>
<protein>
    <submittedName>
        <fullName evidence="8">NAD-dependent malic enzyme</fullName>
    </submittedName>
</protein>
<dbReference type="PROSITE" id="PS00331">
    <property type="entry name" value="MALIC_ENZYMES"/>
    <property type="match status" value="1"/>
</dbReference>
<evidence type="ECO:0000256" key="2">
    <source>
        <dbReference type="ARBA" id="ARBA00001946"/>
    </source>
</evidence>
<dbReference type="InterPro" id="IPR036291">
    <property type="entry name" value="NAD(P)-bd_dom_sf"/>
</dbReference>
<dbReference type="SMART" id="SM01274">
    <property type="entry name" value="malic"/>
    <property type="match status" value="1"/>
</dbReference>
<dbReference type="FunFam" id="3.40.50.10380:FF:000003">
    <property type="entry name" value="NADP-dependent malic enzyme"/>
    <property type="match status" value="1"/>
</dbReference>
<comment type="similarity">
    <text evidence="3">Belongs to the malic enzymes family.</text>
</comment>
<dbReference type="InterPro" id="IPR012302">
    <property type="entry name" value="Malic_NAD-bd"/>
</dbReference>